<dbReference type="EMBL" id="QXDC01000003">
    <property type="protein sequence ID" value="RIA44075.1"/>
    <property type="molecule type" value="Genomic_DNA"/>
</dbReference>
<sequence>MPVDPRIQAALNAPLRAQAARFGAPRGKRRNGYPTLPGSGPAGETCGSCMRLVRREFARTYFKCALTETGGAATDIKKSSPACSSWVRADG</sequence>
<feature type="region of interest" description="Disordered" evidence="1">
    <location>
        <begin position="20"/>
        <end position="39"/>
    </location>
</feature>
<protein>
    <submittedName>
        <fullName evidence="2">Uncharacterized protein</fullName>
    </submittedName>
</protein>
<keyword evidence="3" id="KW-1185">Reference proteome</keyword>
<proteinExistence type="predicted"/>
<accession>A0A397PA60</accession>
<dbReference type="AlphaFoldDB" id="A0A397PA60"/>
<evidence type="ECO:0000313" key="2">
    <source>
        <dbReference type="EMBL" id="RIA44075.1"/>
    </source>
</evidence>
<reference evidence="2 3" key="1">
    <citation type="submission" date="2018-08" db="EMBL/GenBank/DDBJ databases">
        <title>Genomic Encyclopedia of Type Strains, Phase IV (KMG-IV): sequencing the most valuable type-strain genomes for metagenomic binning, comparative biology and taxonomic classification.</title>
        <authorList>
            <person name="Goeker M."/>
        </authorList>
    </citation>
    <scope>NUCLEOTIDE SEQUENCE [LARGE SCALE GENOMIC DNA]</scope>
    <source>
        <strain evidence="2 3">DSM 25527</strain>
    </source>
</reference>
<gene>
    <name evidence="2" type="ORF">DFR49_2312</name>
</gene>
<dbReference type="Proteomes" id="UP000266568">
    <property type="component" value="Unassembled WGS sequence"/>
</dbReference>
<name>A0A397PA60_9SPHN</name>
<dbReference type="OrthoDB" id="9033474at2"/>
<evidence type="ECO:0000313" key="3">
    <source>
        <dbReference type="Proteomes" id="UP000266568"/>
    </source>
</evidence>
<comment type="caution">
    <text evidence="2">The sequence shown here is derived from an EMBL/GenBank/DDBJ whole genome shotgun (WGS) entry which is preliminary data.</text>
</comment>
<dbReference type="RefSeq" id="WP_119035840.1">
    <property type="nucleotide sequence ID" value="NZ_QXDC01000003.1"/>
</dbReference>
<evidence type="ECO:0000256" key="1">
    <source>
        <dbReference type="SAM" id="MobiDB-lite"/>
    </source>
</evidence>
<organism evidence="2 3">
    <name type="scientific">Hephaestia caeni</name>
    <dbReference type="NCBI Taxonomy" id="645617"/>
    <lineage>
        <taxon>Bacteria</taxon>
        <taxon>Pseudomonadati</taxon>
        <taxon>Pseudomonadota</taxon>
        <taxon>Alphaproteobacteria</taxon>
        <taxon>Sphingomonadales</taxon>
        <taxon>Sphingomonadaceae</taxon>
        <taxon>Hephaestia</taxon>
    </lineage>
</organism>